<dbReference type="AlphaFoldDB" id="A0A0A2T7B6"/>
<dbReference type="Pfam" id="PF00672">
    <property type="entry name" value="HAMP"/>
    <property type="match status" value="1"/>
</dbReference>
<dbReference type="Gene3D" id="1.10.287.950">
    <property type="entry name" value="Methyl-accepting chemotaxis protein"/>
    <property type="match status" value="1"/>
</dbReference>
<name>A0A0A2T7B6_9BACI</name>
<feature type="transmembrane region" description="Helical" evidence="7">
    <location>
        <begin position="52"/>
        <end position="71"/>
    </location>
</feature>
<comment type="caution">
    <text evidence="10">The sequence shown here is derived from an EMBL/GenBank/DDBJ whole genome shotgun (WGS) entry which is preliminary data.</text>
</comment>
<evidence type="ECO:0000259" key="9">
    <source>
        <dbReference type="PROSITE" id="PS50885"/>
    </source>
</evidence>
<evidence type="ECO:0000256" key="4">
    <source>
        <dbReference type="ARBA" id="ARBA00023224"/>
    </source>
</evidence>
<dbReference type="eggNOG" id="COG0840">
    <property type="taxonomic scope" value="Bacteria"/>
</dbReference>
<protein>
    <recommendedName>
        <fullName evidence="12">Chemotaxis protein</fullName>
    </recommendedName>
</protein>
<dbReference type="SUPFAM" id="SSF58104">
    <property type="entry name" value="Methyl-accepting chemotaxis protein (MCP) signaling domain"/>
    <property type="match status" value="1"/>
</dbReference>
<dbReference type="RefSeq" id="WP_036823142.1">
    <property type="nucleotide sequence ID" value="NZ_AVBF01000067.1"/>
</dbReference>
<dbReference type="PANTHER" id="PTHR32089:SF112">
    <property type="entry name" value="LYSOZYME-LIKE PROTEIN-RELATED"/>
    <property type="match status" value="1"/>
</dbReference>
<feature type="domain" description="Methyl-accepting transducer" evidence="8">
    <location>
        <begin position="139"/>
        <end position="375"/>
    </location>
</feature>
<evidence type="ECO:0000256" key="5">
    <source>
        <dbReference type="ARBA" id="ARBA00029447"/>
    </source>
</evidence>
<feature type="domain" description="HAMP" evidence="9">
    <location>
        <begin position="68"/>
        <end position="120"/>
    </location>
</feature>
<keyword evidence="7" id="KW-0812">Transmembrane</keyword>
<sequence>MKGKFWRSLRVQFIGSIIVVLALNSTISNFIISLIEMTQVELGVFGDILKSVVNIIVATILISLLIHFLVIKPLNHIMGKIQQFEGGDFDERITITNLNELSSLGIKLNSLFNTIQQKNSQQQAQKSIVENHSENINTSLEHLTAKSETISEAMGDMATQTQEQLSAYEQTSAATEEMNTNIITVSEKLTSVNQTFSYIEETSKEGMKNIEQVSNIFQDIVEKADEGHNRMENLSVKAEKIQDVVTLINDISEQTNLLALNASIEAARAGEAGKGFEVVANEVRKLAERSIQTTKQISDLADSILEEVKVNVELSSTRTELVQQNDQNVKVMNKTFERIVQQVLENTQTINDITNHINHMTDSSKEVASAIDHVTKRAEDGNNYILKINEMINQQYNLTKELQQESNKLVENFKH</sequence>
<evidence type="ECO:0000256" key="7">
    <source>
        <dbReference type="SAM" id="Phobius"/>
    </source>
</evidence>
<evidence type="ECO:0000256" key="3">
    <source>
        <dbReference type="ARBA" id="ARBA00023136"/>
    </source>
</evidence>
<organism evidence="10 11">
    <name type="scientific">Pontibacillus yanchengensis Y32</name>
    <dbReference type="NCBI Taxonomy" id="1385514"/>
    <lineage>
        <taxon>Bacteria</taxon>
        <taxon>Bacillati</taxon>
        <taxon>Bacillota</taxon>
        <taxon>Bacilli</taxon>
        <taxon>Bacillales</taxon>
        <taxon>Bacillaceae</taxon>
        <taxon>Pontibacillus</taxon>
    </lineage>
</organism>
<dbReference type="Pfam" id="PF00015">
    <property type="entry name" value="MCPsignal"/>
    <property type="match status" value="1"/>
</dbReference>
<accession>A0A0A2T7B6</accession>
<dbReference type="Proteomes" id="UP000030147">
    <property type="component" value="Unassembled WGS sequence"/>
</dbReference>
<keyword evidence="7" id="KW-1133">Transmembrane helix</keyword>
<dbReference type="InterPro" id="IPR003660">
    <property type="entry name" value="HAMP_dom"/>
</dbReference>
<dbReference type="PROSITE" id="PS50111">
    <property type="entry name" value="CHEMOTAXIS_TRANSDUC_2"/>
    <property type="match status" value="1"/>
</dbReference>
<dbReference type="GO" id="GO:0007165">
    <property type="term" value="P:signal transduction"/>
    <property type="evidence" value="ECO:0007669"/>
    <property type="project" value="UniProtKB-KW"/>
</dbReference>
<dbReference type="STRING" id="1385514.N782_19750"/>
<comment type="subcellular location">
    <subcellularLocation>
        <location evidence="1">Cell membrane</location>
    </subcellularLocation>
</comment>
<comment type="similarity">
    <text evidence="5">Belongs to the methyl-accepting chemotaxis (MCP) protein family.</text>
</comment>
<reference evidence="10 11" key="1">
    <citation type="journal article" date="2015" name="Stand. Genomic Sci.">
        <title>High quality draft genome sequence of the moderately halophilic bacterium Pontibacillus yanchengensis Y32(T) and comparison among Pontibacillus genomes.</title>
        <authorList>
            <person name="Huang J."/>
            <person name="Qiao Z.X."/>
            <person name="Tang J.W."/>
            <person name="Wang G."/>
        </authorList>
    </citation>
    <scope>NUCLEOTIDE SEQUENCE [LARGE SCALE GENOMIC DNA]</scope>
    <source>
        <strain evidence="10 11">Y32</strain>
    </source>
</reference>
<proteinExistence type="inferred from homology"/>
<evidence type="ECO:0000256" key="1">
    <source>
        <dbReference type="ARBA" id="ARBA00004236"/>
    </source>
</evidence>
<dbReference type="EMBL" id="AVBF01000067">
    <property type="protein sequence ID" value="KGP71379.1"/>
    <property type="molecule type" value="Genomic_DNA"/>
</dbReference>
<dbReference type="PANTHER" id="PTHR32089">
    <property type="entry name" value="METHYL-ACCEPTING CHEMOTAXIS PROTEIN MCPB"/>
    <property type="match status" value="1"/>
</dbReference>
<feature type="transmembrane region" description="Helical" evidence="7">
    <location>
        <begin position="12"/>
        <end position="32"/>
    </location>
</feature>
<keyword evidence="4 6" id="KW-0807">Transducer</keyword>
<dbReference type="InterPro" id="IPR004089">
    <property type="entry name" value="MCPsignal_dom"/>
</dbReference>
<dbReference type="PROSITE" id="PS50885">
    <property type="entry name" value="HAMP"/>
    <property type="match status" value="1"/>
</dbReference>
<keyword evidence="11" id="KW-1185">Reference proteome</keyword>
<dbReference type="SMART" id="SM00283">
    <property type="entry name" value="MA"/>
    <property type="match status" value="1"/>
</dbReference>
<keyword evidence="3 7" id="KW-0472">Membrane</keyword>
<evidence type="ECO:0000313" key="11">
    <source>
        <dbReference type="Proteomes" id="UP000030147"/>
    </source>
</evidence>
<evidence type="ECO:0008006" key="12">
    <source>
        <dbReference type="Google" id="ProtNLM"/>
    </source>
</evidence>
<dbReference type="OrthoDB" id="2489132at2"/>
<keyword evidence="2" id="KW-1003">Cell membrane</keyword>
<evidence type="ECO:0000259" key="8">
    <source>
        <dbReference type="PROSITE" id="PS50111"/>
    </source>
</evidence>
<dbReference type="GO" id="GO:0005886">
    <property type="term" value="C:plasma membrane"/>
    <property type="evidence" value="ECO:0007669"/>
    <property type="project" value="UniProtKB-SubCell"/>
</dbReference>
<gene>
    <name evidence="10" type="ORF">N782_19750</name>
</gene>
<evidence type="ECO:0000256" key="2">
    <source>
        <dbReference type="ARBA" id="ARBA00022475"/>
    </source>
</evidence>
<evidence type="ECO:0000256" key="6">
    <source>
        <dbReference type="PROSITE-ProRule" id="PRU00284"/>
    </source>
</evidence>
<evidence type="ECO:0000313" key="10">
    <source>
        <dbReference type="EMBL" id="KGP71379.1"/>
    </source>
</evidence>